<reference evidence="1 2" key="1">
    <citation type="journal article" date="2012" name="New Phytol.">
        <title>Insight into trade-off between wood decay and parasitism from the genome of a fungal forest pathogen.</title>
        <authorList>
            <person name="Olson A."/>
            <person name="Aerts A."/>
            <person name="Asiegbu F."/>
            <person name="Belbahri L."/>
            <person name="Bouzid O."/>
            <person name="Broberg A."/>
            <person name="Canback B."/>
            <person name="Coutinho P.M."/>
            <person name="Cullen D."/>
            <person name="Dalman K."/>
            <person name="Deflorio G."/>
            <person name="van Diepen L.T."/>
            <person name="Dunand C."/>
            <person name="Duplessis S."/>
            <person name="Durling M."/>
            <person name="Gonthier P."/>
            <person name="Grimwood J."/>
            <person name="Fossdal C.G."/>
            <person name="Hansson D."/>
            <person name="Henrissat B."/>
            <person name="Hietala A."/>
            <person name="Himmelstrand K."/>
            <person name="Hoffmeister D."/>
            <person name="Hogberg N."/>
            <person name="James T.Y."/>
            <person name="Karlsson M."/>
            <person name="Kohler A."/>
            <person name="Kues U."/>
            <person name="Lee Y.H."/>
            <person name="Lin Y.C."/>
            <person name="Lind M."/>
            <person name="Lindquist E."/>
            <person name="Lombard V."/>
            <person name="Lucas S."/>
            <person name="Lunden K."/>
            <person name="Morin E."/>
            <person name="Murat C."/>
            <person name="Park J."/>
            <person name="Raffaello T."/>
            <person name="Rouze P."/>
            <person name="Salamov A."/>
            <person name="Schmutz J."/>
            <person name="Solheim H."/>
            <person name="Stahlberg J."/>
            <person name="Velez H."/>
            <person name="de Vries R.P."/>
            <person name="Wiebenga A."/>
            <person name="Woodward S."/>
            <person name="Yakovlev I."/>
            <person name="Garbelotto M."/>
            <person name="Martin F."/>
            <person name="Grigoriev I.V."/>
            <person name="Stenlid J."/>
        </authorList>
    </citation>
    <scope>NUCLEOTIDE SEQUENCE [LARGE SCALE GENOMIC DNA]</scope>
    <source>
        <strain evidence="1 2">TC 32-1</strain>
    </source>
</reference>
<dbReference type="AlphaFoldDB" id="W4K3T7"/>
<keyword evidence="2" id="KW-1185">Reference proteome</keyword>
<proteinExistence type="predicted"/>
<dbReference type="SUPFAM" id="SSF63491">
    <property type="entry name" value="BAG domain"/>
    <property type="match status" value="1"/>
</dbReference>
<dbReference type="GeneID" id="20672816"/>
<accession>W4K3T7</accession>
<dbReference type="EMBL" id="KI925459">
    <property type="protein sequence ID" value="ETW80472.1"/>
    <property type="molecule type" value="Genomic_DNA"/>
</dbReference>
<dbReference type="HOGENOM" id="CLU_1408941_0_0_1"/>
<dbReference type="KEGG" id="hir:HETIRDRAFT_409911"/>
<gene>
    <name evidence="1" type="ORF">HETIRDRAFT_409911</name>
</gene>
<protein>
    <submittedName>
        <fullName evidence="1">Uncharacterized protein</fullName>
    </submittedName>
</protein>
<evidence type="ECO:0000313" key="1">
    <source>
        <dbReference type="EMBL" id="ETW80472.1"/>
    </source>
</evidence>
<dbReference type="Proteomes" id="UP000030671">
    <property type="component" value="Unassembled WGS sequence"/>
</dbReference>
<evidence type="ECO:0000313" key="2">
    <source>
        <dbReference type="Proteomes" id="UP000030671"/>
    </source>
</evidence>
<name>W4K3T7_HETIT</name>
<dbReference type="InParanoid" id="W4K3T7"/>
<organism evidence="1 2">
    <name type="scientific">Heterobasidion irregulare (strain TC 32-1)</name>
    <dbReference type="NCBI Taxonomy" id="747525"/>
    <lineage>
        <taxon>Eukaryota</taxon>
        <taxon>Fungi</taxon>
        <taxon>Dikarya</taxon>
        <taxon>Basidiomycota</taxon>
        <taxon>Agaricomycotina</taxon>
        <taxon>Agaricomycetes</taxon>
        <taxon>Russulales</taxon>
        <taxon>Bondarzewiaceae</taxon>
        <taxon>Heterobasidion</taxon>
        <taxon>Heterobasidion annosum species complex</taxon>
    </lineage>
</organism>
<sequence>MSSSHIDVPSESTVLSSSRLVPSVDSFRTYSEVSASVNGHEDSEEIMLTSDLQRASRTLSLLQAYFEMLKRSFMLPRSVDIGCASWTLQHDAARVTSASVISALRVLEEKRIPEHERGKLSFTPLNEPVHRYIEDLDRLVVHLDAVQCENDAAVKGVRKQVVVMVMSEIAAVERWINLMCITATARDCLGDFF</sequence>
<dbReference type="OrthoDB" id="333905at2759"/>
<dbReference type="RefSeq" id="XP_009547217.1">
    <property type="nucleotide sequence ID" value="XM_009548922.1"/>
</dbReference>